<sequence length="80" mass="9139">MEFFYSEKALPSHIILKESLPQVCGTGRSEFISEGKYRTTGAGMGINKRKLKRFKRANLNSNGTHACRRHEVASRHLKFN</sequence>
<evidence type="ECO:0000313" key="1">
    <source>
        <dbReference type="EMBL" id="SMO39219.1"/>
    </source>
</evidence>
<dbReference type="EMBL" id="FXTB01000001">
    <property type="protein sequence ID" value="SMO39219.1"/>
    <property type="molecule type" value="Genomic_DNA"/>
</dbReference>
<dbReference type="AlphaFoldDB" id="A0A521AWM1"/>
<keyword evidence="2" id="KW-1185">Reference proteome</keyword>
<reference evidence="1 2" key="1">
    <citation type="submission" date="2017-05" db="EMBL/GenBank/DDBJ databases">
        <authorList>
            <person name="Varghese N."/>
            <person name="Submissions S."/>
        </authorList>
    </citation>
    <scope>NUCLEOTIDE SEQUENCE [LARGE SCALE GENOMIC DNA]</scope>
    <source>
        <strain evidence="1 2">DSM 27040</strain>
    </source>
</reference>
<dbReference type="Proteomes" id="UP000319040">
    <property type="component" value="Unassembled WGS sequence"/>
</dbReference>
<protein>
    <submittedName>
        <fullName evidence="1">Uncharacterized protein</fullName>
    </submittedName>
</protein>
<proteinExistence type="predicted"/>
<accession>A0A521AWM1</accession>
<evidence type="ECO:0000313" key="2">
    <source>
        <dbReference type="Proteomes" id="UP000319040"/>
    </source>
</evidence>
<name>A0A521AWM1_SACCC</name>
<gene>
    <name evidence="1" type="ORF">SAMN06265379_101479</name>
</gene>
<organism evidence="1 2">
    <name type="scientific">Saccharicrinis carchari</name>
    <dbReference type="NCBI Taxonomy" id="1168039"/>
    <lineage>
        <taxon>Bacteria</taxon>
        <taxon>Pseudomonadati</taxon>
        <taxon>Bacteroidota</taxon>
        <taxon>Bacteroidia</taxon>
        <taxon>Marinilabiliales</taxon>
        <taxon>Marinilabiliaceae</taxon>
        <taxon>Saccharicrinis</taxon>
    </lineage>
</organism>